<keyword evidence="3 6" id="KW-1133">Transmembrane helix</keyword>
<evidence type="ECO:0000256" key="5">
    <source>
        <dbReference type="SAM" id="Coils"/>
    </source>
</evidence>
<dbReference type="GO" id="GO:0055085">
    <property type="term" value="P:transmembrane transport"/>
    <property type="evidence" value="ECO:0007669"/>
    <property type="project" value="InterPro"/>
</dbReference>
<dbReference type="GO" id="GO:0016020">
    <property type="term" value="C:membrane"/>
    <property type="evidence" value="ECO:0007669"/>
    <property type="project" value="UniProtKB-SubCell"/>
</dbReference>
<evidence type="ECO:0000256" key="4">
    <source>
        <dbReference type="ARBA" id="ARBA00023136"/>
    </source>
</evidence>
<accession>W0F1I8</accession>
<dbReference type="InterPro" id="IPR050739">
    <property type="entry name" value="MFP"/>
</dbReference>
<feature type="transmembrane region" description="Helical" evidence="6">
    <location>
        <begin position="25"/>
        <end position="42"/>
    </location>
</feature>
<keyword evidence="5" id="KW-0175">Coiled coil</keyword>
<dbReference type="RefSeq" id="WP_008584284.1">
    <property type="nucleotide sequence ID" value="NZ_CP007035.1"/>
</dbReference>
<gene>
    <name evidence="9" type="ORF">NIASO_09540</name>
</gene>
<evidence type="ECO:0000259" key="8">
    <source>
        <dbReference type="Pfam" id="PF25954"/>
    </source>
</evidence>
<dbReference type="HOGENOM" id="CLU_018816_15_1_10"/>
<dbReference type="PRINTS" id="PR01490">
    <property type="entry name" value="RTXTOXIND"/>
</dbReference>
<dbReference type="Gene3D" id="1.10.287.470">
    <property type="entry name" value="Helix hairpin bin"/>
    <property type="match status" value="2"/>
</dbReference>
<proteinExistence type="predicted"/>
<keyword evidence="10" id="KW-1185">Reference proteome</keyword>
<keyword evidence="2 6" id="KW-0812">Transmembrane</keyword>
<dbReference type="KEGG" id="nso:NIASO_09540"/>
<dbReference type="Pfam" id="PF25917">
    <property type="entry name" value="BSH_RND"/>
    <property type="match status" value="1"/>
</dbReference>
<dbReference type="STRING" id="929713.NIASO_09540"/>
<evidence type="ECO:0000256" key="2">
    <source>
        <dbReference type="ARBA" id="ARBA00022692"/>
    </source>
</evidence>
<dbReference type="InterPro" id="IPR058792">
    <property type="entry name" value="Beta-barrel_RND_2"/>
</dbReference>
<feature type="domain" description="Multidrug resistance protein MdtA-like barrel-sandwich hybrid" evidence="7">
    <location>
        <begin position="65"/>
        <end position="273"/>
    </location>
</feature>
<dbReference type="Gene3D" id="2.40.50.100">
    <property type="match status" value="1"/>
</dbReference>
<feature type="coiled-coil region" evidence="5">
    <location>
        <begin position="159"/>
        <end position="203"/>
    </location>
</feature>
<keyword evidence="4 6" id="KW-0472">Membrane</keyword>
<dbReference type="PANTHER" id="PTHR30386">
    <property type="entry name" value="MEMBRANE FUSION SUBUNIT OF EMRAB-TOLC MULTIDRUG EFFLUX PUMP"/>
    <property type="match status" value="1"/>
</dbReference>
<dbReference type="OrthoDB" id="9811754at2"/>
<dbReference type="InterPro" id="IPR058625">
    <property type="entry name" value="MdtA-like_BSH"/>
</dbReference>
<evidence type="ECO:0000259" key="7">
    <source>
        <dbReference type="Pfam" id="PF25917"/>
    </source>
</evidence>
<dbReference type="SUPFAM" id="SSF111369">
    <property type="entry name" value="HlyD-like secretion proteins"/>
    <property type="match status" value="2"/>
</dbReference>
<evidence type="ECO:0000313" key="9">
    <source>
        <dbReference type="EMBL" id="AHF15329.1"/>
    </source>
</evidence>
<evidence type="ECO:0000256" key="6">
    <source>
        <dbReference type="SAM" id="Phobius"/>
    </source>
</evidence>
<feature type="coiled-coil region" evidence="5">
    <location>
        <begin position="96"/>
        <end position="123"/>
    </location>
</feature>
<sequence length="374" mass="40536">MANEQATTVQEQSNESTQRKKRSPIFFVILALLVVVGGYFGIKAYVHGQHHEDTDDAQITANVSPVISKISGYIAEVKVNDNQFVHKGDTLVVLDTRDLKIALEQAEAALVTAKSNVASAEAGTEASRRNINTANAAVATADAQIEAAKVNVWRTSEDLKRYENLIKDHSITQQQYEQALAAKQTADRQLQVLQQQRNQAAAQTGAVSSQSKATSKQISVSDAMERQRAVDVDNAKLNLSYTVIVANADGIVSKVPVQVGQYIQAGAQLFSIVLNDEKWVVANFKETQLSRMVTGQKAEISVDAFPKHKFEGTVTSFSPATGSVSALLPADNASGNFVKVVQRLPVKIEFANKNDSLVKKLRAGMNVVVDVTLN</sequence>
<dbReference type="PANTHER" id="PTHR30386:SF26">
    <property type="entry name" value="TRANSPORT PROTEIN COMB"/>
    <property type="match status" value="1"/>
</dbReference>
<dbReference type="Gene3D" id="2.40.30.170">
    <property type="match status" value="1"/>
</dbReference>
<feature type="domain" description="CusB-like beta-barrel" evidence="8">
    <location>
        <begin position="279"/>
        <end position="320"/>
    </location>
</feature>
<dbReference type="Pfam" id="PF25954">
    <property type="entry name" value="Beta-barrel_RND_2"/>
    <property type="match status" value="1"/>
</dbReference>
<evidence type="ECO:0000256" key="1">
    <source>
        <dbReference type="ARBA" id="ARBA00004167"/>
    </source>
</evidence>
<dbReference type="eggNOG" id="COG1566">
    <property type="taxonomic scope" value="Bacteria"/>
</dbReference>
<organism evidence="9 10">
    <name type="scientific">Niabella soli DSM 19437</name>
    <dbReference type="NCBI Taxonomy" id="929713"/>
    <lineage>
        <taxon>Bacteria</taxon>
        <taxon>Pseudomonadati</taxon>
        <taxon>Bacteroidota</taxon>
        <taxon>Chitinophagia</taxon>
        <taxon>Chitinophagales</taxon>
        <taxon>Chitinophagaceae</taxon>
        <taxon>Niabella</taxon>
    </lineage>
</organism>
<protein>
    <submittedName>
        <fullName evidence="9">Secretion protein HlyD</fullName>
    </submittedName>
</protein>
<dbReference type="EMBL" id="CP007035">
    <property type="protein sequence ID" value="AHF15329.1"/>
    <property type="molecule type" value="Genomic_DNA"/>
</dbReference>
<evidence type="ECO:0000313" key="10">
    <source>
        <dbReference type="Proteomes" id="UP000003586"/>
    </source>
</evidence>
<evidence type="ECO:0000256" key="3">
    <source>
        <dbReference type="ARBA" id="ARBA00022989"/>
    </source>
</evidence>
<name>W0F1I8_9BACT</name>
<dbReference type="AlphaFoldDB" id="W0F1I8"/>
<comment type="subcellular location">
    <subcellularLocation>
        <location evidence="1">Membrane</location>
        <topology evidence="1">Single-pass membrane protein</topology>
    </subcellularLocation>
</comment>
<dbReference type="Proteomes" id="UP000003586">
    <property type="component" value="Chromosome"/>
</dbReference>
<reference evidence="9 10" key="1">
    <citation type="submission" date="2013-12" db="EMBL/GenBank/DDBJ databases">
        <authorList>
            <consortium name="DOE Joint Genome Institute"/>
            <person name="Eisen J."/>
            <person name="Huntemann M."/>
            <person name="Han J."/>
            <person name="Chen A."/>
            <person name="Kyrpides N."/>
            <person name="Mavromatis K."/>
            <person name="Markowitz V."/>
            <person name="Palaniappan K."/>
            <person name="Ivanova N."/>
            <person name="Schaumberg A."/>
            <person name="Pati A."/>
            <person name="Liolios K."/>
            <person name="Nordberg H.P."/>
            <person name="Cantor M.N."/>
            <person name="Hua S.X."/>
            <person name="Woyke T."/>
        </authorList>
    </citation>
    <scope>NUCLEOTIDE SEQUENCE [LARGE SCALE GENOMIC DNA]</scope>
    <source>
        <strain evidence="10">DSM 19437</strain>
    </source>
</reference>